<sequence>MSNSNMPTGASGFVPRRSSYASVVSGTAAGSPHQYSQVMRSGAFAHLAHSEADPGYDHTTYHNLSGHLRHESRGLDMDLNMNGVIHGRAGSWGRGGQLPSFSSAFGPLVHGYGYGSLGGGHVDHFFTPSYLKGSKYVQRLEDAHRAKVAAQKEVHSAQSSQPGSLSTSASSLNLHTKIAPSHRGMTYDLIEKAPPVEDETLAPLPSRWNGQDKYGGLEILSDGQEVKFTGPKSERDRDLEACAIRADHPMPPQCGIYYFEVTILSKKREESSIGIGFSSKNVPLSRLPGWEPESWAYHGDDGQTFCSNSTGKPYGPAFNAGDIIGCGINFRSNFSFFTKNGVHLGTAFRDINKEKLYPSVGMKKSGEHVRVNFGQGPFVYDIDGMMSASNHFSYVRTPFGDIRSDTIPDFSSTSIFPRSIRDGSQPTAVAALQLLDILEDSGDVPPLLPPSPPLRPATSVRVERAGATSVNIIFGSDGTVAATSRRSARTVGLLGILEQQSTERTLLNTERHVIRIAASLDEHRGSLLASIPPVRDSNIHWRRIAASERALDDLVDRVIVRLLPPASLSTAGMSGSYRESRAEQLYLREWQIVRMRQDFEEIMPRNSIRGRRDEPNFTRTFTDIQIQQEREQIRQQIDATSTAKLASPLDETDLIQSLVLQFLTHEGYVETARAFAGEVYSEKQALSLDPNVPIQGFHVREDDDAGHRNHIRKAVLEGEIDTALKYTQTFYPNVLRDNEHVSFRLKCRKFIEMIRQAAEMLNSNHSNGVKKSNGHNGDWYEDVAHNMDLDDHQSQANNWDRMDTEEYPQNRTEYQQLLEETLSYGKALQAEYKDDPRREINKALEDAFALMAYTDPLIVKEVSHQLDPSGRAAVAEELSSAILLSLGKSSTAALERLIQQSTVLLEELGEAGGPGSFVSIDDFVKIKDSRET</sequence>
<dbReference type="InterPro" id="IPR006595">
    <property type="entry name" value="CTLH_C"/>
</dbReference>
<dbReference type="InterPro" id="IPR043136">
    <property type="entry name" value="B30.2/SPRY_sf"/>
</dbReference>
<accession>A0A1E1M4N5</accession>
<reference evidence="6" key="1">
    <citation type="submission" date="2016-03" db="EMBL/GenBank/DDBJ databases">
        <authorList>
            <person name="Guldener U."/>
        </authorList>
    </citation>
    <scope>NUCLEOTIDE SEQUENCE [LARGE SCALE GENOMIC DNA]</scope>
</reference>
<dbReference type="SMART" id="SM00449">
    <property type="entry name" value="SPRY"/>
    <property type="match status" value="1"/>
</dbReference>
<dbReference type="EMBL" id="FJVC01000158">
    <property type="protein sequence ID" value="CZT44068.1"/>
    <property type="molecule type" value="Genomic_DNA"/>
</dbReference>
<dbReference type="SMART" id="SM00757">
    <property type="entry name" value="CRA"/>
    <property type="match status" value="1"/>
</dbReference>
<feature type="region of interest" description="Disordered" evidence="2">
    <location>
        <begin position="148"/>
        <end position="169"/>
    </location>
</feature>
<name>A0A1E1M4N5_RHYSE</name>
<dbReference type="SMART" id="SM00668">
    <property type="entry name" value="CTLH"/>
    <property type="match status" value="1"/>
</dbReference>
<dbReference type="InterPro" id="IPR024964">
    <property type="entry name" value="CTLH/CRA"/>
</dbReference>
<evidence type="ECO:0000259" key="3">
    <source>
        <dbReference type="PROSITE" id="PS50188"/>
    </source>
</evidence>
<dbReference type="InterPro" id="IPR001870">
    <property type="entry name" value="B30.2/SPRY"/>
</dbReference>
<dbReference type="PANTHER" id="PTHR12864">
    <property type="entry name" value="RAN BINDING PROTEIN 9-RELATED"/>
    <property type="match status" value="1"/>
</dbReference>
<dbReference type="InterPro" id="IPR050618">
    <property type="entry name" value="Ubq-SigPath_Reg"/>
</dbReference>
<dbReference type="InterPro" id="IPR003877">
    <property type="entry name" value="SPRY_dom"/>
</dbReference>
<feature type="domain" description="CTLH" evidence="4">
    <location>
        <begin position="704"/>
        <end position="761"/>
    </location>
</feature>
<dbReference type="SUPFAM" id="SSF49899">
    <property type="entry name" value="Concanavalin A-like lectins/glucanases"/>
    <property type="match status" value="1"/>
</dbReference>
<evidence type="ECO:0000256" key="1">
    <source>
        <dbReference type="ARBA" id="ARBA00002343"/>
    </source>
</evidence>
<evidence type="ECO:0000313" key="5">
    <source>
        <dbReference type="EMBL" id="CZT44068.1"/>
    </source>
</evidence>
<evidence type="ECO:0000313" key="6">
    <source>
        <dbReference type="Proteomes" id="UP000177625"/>
    </source>
</evidence>
<protein>
    <submittedName>
        <fullName evidence="5">Related to human RANBPM NP_005484.1</fullName>
    </submittedName>
</protein>
<dbReference type="PROSITE" id="PS50897">
    <property type="entry name" value="CTLH"/>
    <property type="match status" value="1"/>
</dbReference>
<dbReference type="InterPro" id="IPR006594">
    <property type="entry name" value="LisH"/>
</dbReference>
<dbReference type="PROSITE" id="PS50896">
    <property type="entry name" value="LISH"/>
    <property type="match status" value="1"/>
</dbReference>
<dbReference type="Proteomes" id="UP000177625">
    <property type="component" value="Unassembled WGS sequence"/>
</dbReference>
<evidence type="ECO:0000256" key="2">
    <source>
        <dbReference type="SAM" id="MobiDB-lite"/>
    </source>
</evidence>
<gene>
    <name evidence="5" type="ORF">RSE6_04194</name>
</gene>
<feature type="domain" description="B30.2/SPRY" evidence="3">
    <location>
        <begin position="186"/>
        <end position="378"/>
    </location>
</feature>
<dbReference type="InterPro" id="IPR013144">
    <property type="entry name" value="CRA_dom"/>
</dbReference>
<dbReference type="PROSITE" id="PS50188">
    <property type="entry name" value="B302_SPRY"/>
    <property type="match status" value="1"/>
</dbReference>
<dbReference type="InterPro" id="IPR013320">
    <property type="entry name" value="ConA-like_dom_sf"/>
</dbReference>
<dbReference type="CDD" id="cd12909">
    <property type="entry name" value="SPRY_RanBP9_10"/>
    <property type="match status" value="1"/>
</dbReference>
<evidence type="ECO:0000259" key="4">
    <source>
        <dbReference type="PROSITE" id="PS50897"/>
    </source>
</evidence>
<dbReference type="Gene3D" id="2.60.120.920">
    <property type="match status" value="1"/>
</dbReference>
<proteinExistence type="predicted"/>
<feature type="compositionally biased region" description="Polar residues" evidence="2">
    <location>
        <begin position="156"/>
        <end position="169"/>
    </location>
</feature>
<dbReference type="AlphaFoldDB" id="A0A1E1M4N5"/>
<dbReference type="InterPro" id="IPR035782">
    <property type="entry name" value="SPRY_RanBP9/10"/>
</dbReference>
<dbReference type="Pfam" id="PF00622">
    <property type="entry name" value="SPRY"/>
    <property type="match status" value="1"/>
</dbReference>
<dbReference type="Pfam" id="PF10607">
    <property type="entry name" value="CTLH"/>
    <property type="match status" value="1"/>
</dbReference>
<organism evidence="5 6">
    <name type="scientific">Rhynchosporium secalis</name>
    <name type="common">Barley scald fungus</name>
    <dbReference type="NCBI Taxonomy" id="38038"/>
    <lineage>
        <taxon>Eukaryota</taxon>
        <taxon>Fungi</taxon>
        <taxon>Dikarya</taxon>
        <taxon>Ascomycota</taxon>
        <taxon>Pezizomycotina</taxon>
        <taxon>Leotiomycetes</taxon>
        <taxon>Helotiales</taxon>
        <taxon>Ploettnerulaceae</taxon>
        <taxon>Rhynchosporium</taxon>
    </lineage>
</organism>
<comment type="function">
    <text evidence="1">Involved in the proteasome-dependent degradation of fructose-1,6-bisphosphatase.</text>
</comment>
<keyword evidence="6" id="KW-1185">Reference proteome</keyword>